<sequence>MIFKRNRLTLGIGCKEIKGVHFGQKRQDDIEPMNLYSLKCPSSGIGSLSELGVKKGKGDESCRFVRNEKEQFDPIYERNE</sequence>
<dbReference type="Proteomes" id="UP000076476">
    <property type="component" value="Unassembled WGS sequence"/>
</dbReference>
<gene>
    <name evidence="1" type="ORF">AZI98_06695</name>
</gene>
<proteinExistence type="predicted"/>
<dbReference type="AlphaFoldDB" id="A0A165Y7L1"/>
<name>A0A165Y7L1_9BACI</name>
<accession>A0A165Y7L1</accession>
<protein>
    <submittedName>
        <fullName evidence="1">Uncharacterized protein</fullName>
    </submittedName>
</protein>
<organism evidence="1 2">
    <name type="scientific">Aeribacillus pallidus</name>
    <dbReference type="NCBI Taxonomy" id="33936"/>
    <lineage>
        <taxon>Bacteria</taxon>
        <taxon>Bacillati</taxon>
        <taxon>Bacillota</taxon>
        <taxon>Bacilli</taxon>
        <taxon>Bacillales</taxon>
        <taxon>Bacillaceae</taxon>
        <taxon>Aeribacillus</taxon>
    </lineage>
</organism>
<keyword evidence="2" id="KW-1185">Reference proteome</keyword>
<evidence type="ECO:0000313" key="2">
    <source>
        <dbReference type="Proteomes" id="UP000076476"/>
    </source>
</evidence>
<reference evidence="1 2" key="1">
    <citation type="submission" date="2016-04" db="EMBL/GenBank/DDBJ databases">
        <title>Draft genome sequence of Aeribacillus pallidus 8m3 from petroleum reservoir.</title>
        <authorList>
            <person name="Poltaraus A.B."/>
            <person name="Nazina T.N."/>
            <person name="Tourova T.P."/>
            <person name="Malakho S.M."/>
            <person name="Korshunova A.V."/>
            <person name="Sokolova D.S."/>
        </authorList>
    </citation>
    <scope>NUCLEOTIDE SEQUENCE [LARGE SCALE GENOMIC DNA]</scope>
    <source>
        <strain evidence="1 2">8m3</strain>
    </source>
</reference>
<dbReference type="EMBL" id="LWBR01000014">
    <property type="protein sequence ID" value="KZN96806.1"/>
    <property type="molecule type" value="Genomic_DNA"/>
</dbReference>
<evidence type="ECO:0000313" key="1">
    <source>
        <dbReference type="EMBL" id="KZN96806.1"/>
    </source>
</evidence>
<comment type="caution">
    <text evidence="1">The sequence shown here is derived from an EMBL/GenBank/DDBJ whole genome shotgun (WGS) entry which is preliminary data.</text>
</comment>